<feature type="compositionally biased region" description="Low complexity" evidence="1">
    <location>
        <begin position="425"/>
        <end position="434"/>
    </location>
</feature>
<accession>A0A6J4Q4T3</accession>
<feature type="non-terminal residue" evidence="2">
    <location>
        <position position="518"/>
    </location>
</feature>
<name>A0A6J4Q4T3_9ACTN</name>
<feature type="compositionally biased region" description="Basic residues" evidence="1">
    <location>
        <begin position="122"/>
        <end position="131"/>
    </location>
</feature>
<feature type="compositionally biased region" description="Basic residues" evidence="1">
    <location>
        <begin position="508"/>
        <end position="518"/>
    </location>
</feature>
<dbReference type="EMBL" id="CADCUY010000514">
    <property type="protein sequence ID" value="CAA9430352.1"/>
    <property type="molecule type" value="Genomic_DNA"/>
</dbReference>
<feature type="compositionally biased region" description="Low complexity" evidence="1">
    <location>
        <begin position="180"/>
        <end position="196"/>
    </location>
</feature>
<gene>
    <name evidence="2" type="ORF">AVDCRST_MAG35-2557</name>
</gene>
<feature type="compositionally biased region" description="Basic and acidic residues" evidence="1">
    <location>
        <begin position="105"/>
        <end position="121"/>
    </location>
</feature>
<protein>
    <submittedName>
        <fullName evidence="2">Uncharacterized amino acid permease, GabP family</fullName>
    </submittedName>
</protein>
<evidence type="ECO:0000256" key="1">
    <source>
        <dbReference type="SAM" id="MobiDB-lite"/>
    </source>
</evidence>
<feature type="region of interest" description="Disordered" evidence="1">
    <location>
        <begin position="239"/>
        <end position="399"/>
    </location>
</feature>
<evidence type="ECO:0000313" key="2">
    <source>
        <dbReference type="EMBL" id="CAA9430352.1"/>
    </source>
</evidence>
<sequence>GPGAAPHRHGRHARSAAHGRQGPQAGRAGPVGQHGHRPRLDRPRVQPGRHPRLRRPRRRRPRAGDVPARLRADAAGGRGLPGAEPGRPRLRDDLHLGHQGLRPVGRVDRGLGPRGLGDHRAGQRRRDRRRVQPVLPRPRLPGRGPGGQGAARHRRHRGHDPGQLPGHRALRAGAERAGDRAAGGARAAQRGGAVAGLRRRRRPAGRAAQPAVVLPAGPERLGDRRGRDPLRLHLLGLGRLPRRRGGDPGRRLHARQGRGAGHGGARGHLPAGRGRRPGLRRLRRERHRAEQPRQLRRRALRARRAGAGAGDGRGPAAHRGGLGGGVDADDDPPLRPRGAVDGRVRRAARAVRPGAPALPHPRLRHPGDGRGVGVLLRRAVADQRRHPRRLDRQPGPRGGLLLRRHRVRVRLVLPPHPDRQPAEPAPARGAAAARRPGDGVGVPRLGARHDRRRLRLHGDRRARRGVRHRRRHARARPAADARLLRLAVAAPVLPRRHPGRRDPGAGAGHRRAAARRSV</sequence>
<feature type="region of interest" description="Disordered" evidence="1">
    <location>
        <begin position="491"/>
        <end position="518"/>
    </location>
</feature>
<organism evidence="2">
    <name type="scientific">uncultured Quadrisphaera sp</name>
    <dbReference type="NCBI Taxonomy" id="904978"/>
    <lineage>
        <taxon>Bacteria</taxon>
        <taxon>Bacillati</taxon>
        <taxon>Actinomycetota</taxon>
        <taxon>Actinomycetes</taxon>
        <taxon>Kineosporiales</taxon>
        <taxon>Kineosporiaceae</taxon>
        <taxon>Quadrisphaera</taxon>
        <taxon>environmental samples</taxon>
    </lineage>
</organism>
<feature type="compositionally biased region" description="Basic and acidic residues" evidence="1">
    <location>
        <begin position="86"/>
        <end position="96"/>
    </location>
</feature>
<feature type="compositionally biased region" description="Basic residues" evidence="1">
    <location>
        <begin position="1"/>
        <end position="17"/>
    </location>
</feature>
<feature type="region of interest" description="Disordered" evidence="1">
    <location>
        <begin position="414"/>
        <end position="450"/>
    </location>
</feature>
<feature type="compositionally biased region" description="Basic residues" evidence="1">
    <location>
        <begin position="294"/>
        <end position="304"/>
    </location>
</feature>
<feature type="compositionally biased region" description="Basic residues" evidence="1">
    <location>
        <begin position="47"/>
        <end position="61"/>
    </location>
</feature>
<proteinExistence type="predicted"/>
<dbReference type="AlphaFoldDB" id="A0A6J4Q4T3"/>
<feature type="compositionally biased region" description="Basic and acidic residues" evidence="1">
    <location>
        <begin position="332"/>
        <end position="344"/>
    </location>
</feature>
<feature type="compositionally biased region" description="Basic and acidic residues" evidence="1">
    <location>
        <begin position="379"/>
        <end position="394"/>
    </location>
</feature>
<feature type="region of interest" description="Disordered" evidence="1">
    <location>
        <begin position="1"/>
        <end position="227"/>
    </location>
</feature>
<feature type="non-terminal residue" evidence="2">
    <location>
        <position position="1"/>
    </location>
</feature>
<feature type="compositionally biased region" description="Basic residues" evidence="1">
    <location>
        <begin position="273"/>
        <end position="286"/>
    </location>
</feature>
<reference evidence="2" key="1">
    <citation type="submission" date="2020-02" db="EMBL/GenBank/DDBJ databases">
        <authorList>
            <person name="Meier V. D."/>
        </authorList>
    </citation>
    <scope>NUCLEOTIDE SEQUENCE</scope>
    <source>
        <strain evidence="2">AVDCRST_MAG35</strain>
    </source>
</reference>